<dbReference type="InterPro" id="IPR027417">
    <property type="entry name" value="P-loop_NTPase"/>
</dbReference>
<dbReference type="InterPro" id="IPR019734">
    <property type="entry name" value="TPR_rpt"/>
</dbReference>
<dbReference type="PANTHER" id="PTHR43289:SF6">
    <property type="entry name" value="SERINE_THREONINE-PROTEIN KINASE NEKL-3"/>
    <property type="match status" value="1"/>
</dbReference>
<dbReference type="CDD" id="cd14014">
    <property type="entry name" value="STKc_PknB_like"/>
    <property type="match status" value="1"/>
</dbReference>
<organism evidence="6 7">
    <name type="scientific">Hyalangium minutum</name>
    <dbReference type="NCBI Taxonomy" id="394096"/>
    <lineage>
        <taxon>Bacteria</taxon>
        <taxon>Pseudomonadati</taxon>
        <taxon>Myxococcota</taxon>
        <taxon>Myxococcia</taxon>
        <taxon>Myxococcales</taxon>
        <taxon>Cystobacterineae</taxon>
        <taxon>Archangiaceae</taxon>
        <taxon>Hyalangium</taxon>
    </lineage>
</organism>
<keyword evidence="4" id="KW-0067">ATP-binding</keyword>
<dbReference type="Proteomes" id="UP000028725">
    <property type="component" value="Unassembled WGS sequence"/>
</dbReference>
<keyword evidence="1" id="KW-0808">Transferase</keyword>
<feature type="domain" description="Protein kinase" evidence="5">
    <location>
        <begin position="32"/>
        <end position="290"/>
    </location>
</feature>
<sequence>MNIDLIQAPTSPSPPRLGADTLAPGRLLAGRFLLESLAGRGGMGSVYRAKDTQTGQTVALKLLHPMQSADGLQRFSREAELLAELRHPSIVSHVAHGFLEQGHPFLAMEWLEGEDLANRLGRQPLSLSETLTLMRHAADALATAHRHGIVHRDLKPSNLFLRHGRPEEVVLLDFGLARRTVPSQALTGSHVVLGTPGYMAPEQASGQGETTPSADIFSLGCVLYECLTGQPPFSAPHFAAVLAKILFTPPTPLRSVRTELPEVFQTLVDRMLAKDPHQRIPDAPSLMPLLPTVDELPELEGVAPTQVARVDSPMAAEQQLVSILLAAPPVVAEPGPEAMVQRRSLRDSLRAVLTPHRAQVELMADGSLVLTLLAGRHGATDQASLAARCALSLKERWPEVTAVLVTGRGVISAHLPVGEAMDRAGQLLHRFGHPTASPHVVLDEVTAGLLGPGFQLERASTDTFLLQSEHLTADASRPLLGKPTPCVGREQELALLELALSTCIEDSTAQALLVVAPPGTGKSRLRHEFLRRVSRREQPVLLLQGRGDPMNVSGCMCMVGQLLQQLCGMEPGEPAETRRQKLRERVAKYLPEREVPEVAALLGEICSAPFPEETYSQLRELRRDPAQMNAAVGGAIITWLRAESQHSPVLLVLEDLHWGDALTVQWVDRLLRELADCPLLVLALARPEIKELFPGLWSQRLQEVALRSLSRKAGAQLIRDVLGSGVEEAVVDRLLEQSAGNALFLEELIRMVAEGRGDTPPGTVLAMLQSRILRLEPEARQALLAASFLGRTFWTGAVRALRNAQETPGTLEHWLERLVAMEIIESQPDRTFAGEKAYRFRHALMRDAAYALVPEAHKATGHRLAGEWLEQGGETDPRVLADHAYLGQQPERAVRFYIQAADQRLERGDARSALQCVEAALKLEMPSETRSRLRALQATATFWLNDPSLLTGTGREILPELKAGSRPWCDLISSLILNSVNRGQPAEVMPLVELLLRTSPEADGVYAYAQALCFISTAFVRLGMRQEAEVHLQRILGLEGSDALLESYRDYTQAFFSFHLEPKPWQAWEGLLRAEKTLQQEGRVHSLAKVKTVSGLVAAMMGDSASARTRVQESVARLQRFEQPLTLLYSQGYFSVVMSALPEPEARAQARTMAEAALTVTSYSPLYPGMAHVALARIALAEGKPAEAEQHARQACELLPPLPSLVRPVLSEALRLQGRAAEARQEAERAVRHLERAGARGVDFIGVHLALAEACFAQGDSTAGDAALRKALEHLRACAEGFPDAAARERFLRKVPDNARTLELARERFGEATAA</sequence>
<dbReference type="Gene3D" id="1.10.510.10">
    <property type="entry name" value="Transferase(Phosphotransferase) domain 1"/>
    <property type="match status" value="1"/>
</dbReference>
<accession>A0A085WA97</accession>
<dbReference type="SUPFAM" id="SSF52540">
    <property type="entry name" value="P-loop containing nucleoside triphosphate hydrolases"/>
    <property type="match status" value="1"/>
</dbReference>
<dbReference type="OrthoDB" id="5480670at2"/>
<dbReference type="GO" id="GO:0004674">
    <property type="term" value="F:protein serine/threonine kinase activity"/>
    <property type="evidence" value="ECO:0007669"/>
    <property type="project" value="TreeGrafter"/>
</dbReference>
<gene>
    <name evidence="6" type="ORF">DB31_1628</name>
</gene>
<dbReference type="InterPro" id="IPR000719">
    <property type="entry name" value="Prot_kinase_dom"/>
</dbReference>
<evidence type="ECO:0000313" key="7">
    <source>
        <dbReference type="Proteomes" id="UP000028725"/>
    </source>
</evidence>
<dbReference type="Gene3D" id="3.40.50.300">
    <property type="entry name" value="P-loop containing nucleotide triphosphate hydrolases"/>
    <property type="match status" value="1"/>
</dbReference>
<dbReference type="RefSeq" id="WP_044193524.1">
    <property type="nucleotide sequence ID" value="NZ_JMCB01000013.1"/>
</dbReference>
<dbReference type="InterPro" id="IPR008271">
    <property type="entry name" value="Ser/Thr_kinase_AS"/>
</dbReference>
<evidence type="ECO:0000259" key="5">
    <source>
        <dbReference type="PROSITE" id="PS50011"/>
    </source>
</evidence>
<dbReference type="InterPro" id="IPR011990">
    <property type="entry name" value="TPR-like_helical_dom_sf"/>
</dbReference>
<dbReference type="SUPFAM" id="SSF56112">
    <property type="entry name" value="Protein kinase-like (PK-like)"/>
    <property type="match status" value="1"/>
</dbReference>
<dbReference type="InterPro" id="IPR041664">
    <property type="entry name" value="AAA_16"/>
</dbReference>
<keyword evidence="3" id="KW-0418">Kinase</keyword>
<dbReference type="Gene3D" id="3.30.200.20">
    <property type="entry name" value="Phosphorylase Kinase, domain 1"/>
    <property type="match status" value="1"/>
</dbReference>
<reference evidence="6 7" key="1">
    <citation type="submission" date="2014-04" db="EMBL/GenBank/DDBJ databases">
        <title>Genome assembly of Hyalangium minutum DSM 14724.</title>
        <authorList>
            <person name="Sharma G."/>
            <person name="Subramanian S."/>
        </authorList>
    </citation>
    <scope>NUCLEOTIDE SEQUENCE [LARGE SCALE GENOMIC DNA]</scope>
    <source>
        <strain evidence="6 7">DSM 14724</strain>
    </source>
</reference>
<evidence type="ECO:0000256" key="2">
    <source>
        <dbReference type="ARBA" id="ARBA00022741"/>
    </source>
</evidence>
<dbReference type="SUPFAM" id="SSF48452">
    <property type="entry name" value="TPR-like"/>
    <property type="match status" value="1"/>
</dbReference>
<dbReference type="SMART" id="SM00028">
    <property type="entry name" value="TPR"/>
    <property type="match status" value="3"/>
</dbReference>
<dbReference type="PROSITE" id="PS00108">
    <property type="entry name" value="PROTEIN_KINASE_ST"/>
    <property type="match status" value="1"/>
</dbReference>
<dbReference type="EMBL" id="JMCB01000013">
    <property type="protein sequence ID" value="KFE64610.1"/>
    <property type="molecule type" value="Genomic_DNA"/>
</dbReference>
<keyword evidence="7" id="KW-1185">Reference proteome</keyword>
<evidence type="ECO:0000256" key="3">
    <source>
        <dbReference type="ARBA" id="ARBA00022777"/>
    </source>
</evidence>
<dbReference type="Pfam" id="PF13191">
    <property type="entry name" value="AAA_16"/>
    <property type="match status" value="1"/>
</dbReference>
<name>A0A085WA97_9BACT</name>
<dbReference type="Pfam" id="PF00069">
    <property type="entry name" value="Pkinase"/>
    <property type="match status" value="1"/>
</dbReference>
<comment type="caution">
    <text evidence="6">The sequence shown here is derived from an EMBL/GenBank/DDBJ whole genome shotgun (WGS) entry which is preliminary data.</text>
</comment>
<dbReference type="STRING" id="394096.DB31_1628"/>
<proteinExistence type="predicted"/>
<dbReference type="PANTHER" id="PTHR43289">
    <property type="entry name" value="MITOGEN-ACTIVATED PROTEIN KINASE KINASE KINASE 20-RELATED"/>
    <property type="match status" value="1"/>
</dbReference>
<evidence type="ECO:0000256" key="4">
    <source>
        <dbReference type="ARBA" id="ARBA00022840"/>
    </source>
</evidence>
<evidence type="ECO:0000313" key="6">
    <source>
        <dbReference type="EMBL" id="KFE64610.1"/>
    </source>
</evidence>
<keyword evidence="2" id="KW-0547">Nucleotide-binding</keyword>
<dbReference type="PROSITE" id="PS50011">
    <property type="entry name" value="PROTEIN_KINASE_DOM"/>
    <property type="match status" value="1"/>
</dbReference>
<dbReference type="Gene3D" id="1.25.40.10">
    <property type="entry name" value="Tetratricopeptide repeat domain"/>
    <property type="match status" value="1"/>
</dbReference>
<dbReference type="GO" id="GO:0005524">
    <property type="term" value="F:ATP binding"/>
    <property type="evidence" value="ECO:0007669"/>
    <property type="project" value="UniProtKB-KW"/>
</dbReference>
<protein>
    <recommendedName>
        <fullName evidence="5">Protein kinase domain-containing protein</fullName>
    </recommendedName>
</protein>
<evidence type="ECO:0000256" key="1">
    <source>
        <dbReference type="ARBA" id="ARBA00022679"/>
    </source>
</evidence>
<dbReference type="InterPro" id="IPR011009">
    <property type="entry name" value="Kinase-like_dom_sf"/>
</dbReference>
<dbReference type="SMART" id="SM00220">
    <property type="entry name" value="S_TKc"/>
    <property type="match status" value="1"/>
</dbReference>